<dbReference type="PROSITE" id="PS00498">
    <property type="entry name" value="TYROSINASE_2"/>
    <property type="match status" value="1"/>
</dbReference>
<gene>
    <name evidence="13" type="ORF">SISNIDRAFT_491526</name>
</gene>
<evidence type="ECO:0000313" key="14">
    <source>
        <dbReference type="Proteomes" id="UP000076722"/>
    </source>
</evidence>
<keyword evidence="6" id="KW-0186">Copper</keyword>
<dbReference type="PANTHER" id="PTHR11474">
    <property type="entry name" value="TYROSINASE FAMILY MEMBER"/>
    <property type="match status" value="1"/>
</dbReference>
<dbReference type="InterPro" id="IPR008922">
    <property type="entry name" value="Di-copper_centre_dom_sf"/>
</dbReference>
<dbReference type="Gene3D" id="1.10.1280.10">
    <property type="entry name" value="Di-copper center containing domain from catechol oxidase"/>
    <property type="match status" value="1"/>
</dbReference>
<dbReference type="Pfam" id="PF00264">
    <property type="entry name" value="Tyrosinase"/>
    <property type="match status" value="1"/>
</dbReference>
<dbReference type="PANTHER" id="PTHR11474:SF76">
    <property type="entry name" value="SHKT DOMAIN-CONTAINING PROTEIN"/>
    <property type="match status" value="1"/>
</dbReference>
<evidence type="ECO:0000256" key="7">
    <source>
        <dbReference type="ARBA" id="ARBA00023033"/>
    </source>
</evidence>
<dbReference type="InterPro" id="IPR002227">
    <property type="entry name" value="Tyrosinase_Cu-bd"/>
</dbReference>
<dbReference type="SUPFAM" id="SSF48056">
    <property type="entry name" value="Di-copper centre-containing domain"/>
    <property type="match status" value="1"/>
</dbReference>
<keyword evidence="4" id="KW-0479">Metal-binding</keyword>
<keyword evidence="7" id="KW-0503">Monooxygenase</keyword>
<dbReference type="Gene3D" id="2.60.310.20">
    <property type="match status" value="1"/>
</dbReference>
<feature type="domain" description="Tyrosinase copper-binding" evidence="12">
    <location>
        <begin position="287"/>
        <end position="298"/>
    </location>
</feature>
<name>A0A164MPH2_9AGAM</name>
<evidence type="ECO:0000256" key="2">
    <source>
        <dbReference type="ARBA" id="ARBA00009928"/>
    </source>
</evidence>
<comment type="catalytic activity">
    <reaction evidence="9">
        <text>2 L-dopa + O2 = 2 L-dopaquinone + 2 H2O</text>
        <dbReference type="Rhea" id="RHEA:34287"/>
        <dbReference type="ChEBI" id="CHEBI:15377"/>
        <dbReference type="ChEBI" id="CHEBI:15379"/>
        <dbReference type="ChEBI" id="CHEBI:57504"/>
        <dbReference type="ChEBI" id="CHEBI:57924"/>
        <dbReference type="EC" id="1.14.18.1"/>
    </reaction>
</comment>
<keyword evidence="8" id="KW-0470">Melanin biosynthesis</keyword>
<dbReference type="InterPro" id="IPR050316">
    <property type="entry name" value="Tyrosinase/Hemocyanin"/>
</dbReference>
<evidence type="ECO:0000259" key="11">
    <source>
        <dbReference type="PROSITE" id="PS00497"/>
    </source>
</evidence>
<proteinExistence type="inferred from homology"/>
<dbReference type="PRINTS" id="PR00092">
    <property type="entry name" value="TYROSINASE"/>
</dbReference>
<evidence type="ECO:0000256" key="6">
    <source>
        <dbReference type="ARBA" id="ARBA00023008"/>
    </source>
</evidence>
<dbReference type="GO" id="GO:0004503">
    <property type="term" value="F:tyrosinase activity"/>
    <property type="evidence" value="ECO:0007669"/>
    <property type="project" value="UniProtKB-EC"/>
</dbReference>
<feature type="domain" description="Tyrosinase copper-binding" evidence="11">
    <location>
        <begin position="81"/>
        <end position="98"/>
    </location>
</feature>
<keyword evidence="5" id="KW-0560">Oxidoreductase</keyword>
<organism evidence="13 14">
    <name type="scientific">Sistotremastrum niveocremeum HHB9708</name>
    <dbReference type="NCBI Taxonomy" id="1314777"/>
    <lineage>
        <taxon>Eukaryota</taxon>
        <taxon>Fungi</taxon>
        <taxon>Dikarya</taxon>
        <taxon>Basidiomycota</taxon>
        <taxon>Agaricomycotina</taxon>
        <taxon>Agaricomycetes</taxon>
        <taxon>Sistotremastrales</taxon>
        <taxon>Sistotremastraceae</taxon>
        <taxon>Sertulicium</taxon>
        <taxon>Sertulicium niveocremeum</taxon>
    </lineage>
</organism>
<dbReference type="Proteomes" id="UP000076722">
    <property type="component" value="Unassembled WGS sequence"/>
</dbReference>
<evidence type="ECO:0000256" key="5">
    <source>
        <dbReference type="ARBA" id="ARBA00023002"/>
    </source>
</evidence>
<dbReference type="OrthoDB" id="6132182at2759"/>
<evidence type="ECO:0000256" key="1">
    <source>
        <dbReference type="ARBA" id="ARBA00001973"/>
    </source>
</evidence>
<dbReference type="AlphaFoldDB" id="A0A164MPH2"/>
<keyword evidence="14" id="KW-1185">Reference proteome</keyword>
<comment type="similarity">
    <text evidence="2">Belongs to the tyrosinase family.</text>
</comment>
<dbReference type="EMBL" id="KV419463">
    <property type="protein sequence ID" value="KZS86904.1"/>
    <property type="molecule type" value="Genomic_DNA"/>
</dbReference>
<dbReference type="EC" id="1.14.18.1" evidence="3"/>
<dbReference type="Pfam" id="PF18132">
    <property type="entry name" value="Tyrosinase_C"/>
    <property type="match status" value="1"/>
</dbReference>
<evidence type="ECO:0000259" key="12">
    <source>
        <dbReference type="PROSITE" id="PS00498"/>
    </source>
</evidence>
<sequence length="562" mass="64526">MTAKTYPITGIQTPVPLRQEVNVWVKENPEQVELFKLAFTEFQKMSYEDKLSYFRVAGIHGLPKEPWDEPKRSKNGYYCEHGTTLFPTWHRPYMLLFEQRIHEIMIDLINSGKQPSSDGNPDTDREYLLGLANSWRLPYWDWGVKNPKVPEIFKSEPLNTFKTPRPMSDYGITLSPYSNAKATSRRPDNTHDQAFINGVQNNDKVDAAFHDHPEVTDKVYRLLSQDYCSDYNSFATMSRGSATDATGTSKTKDVKTDWESLESVHGMAHGLIGGSGHMGQVPVAAFDPIFWFHHCYIDRLFAIWQSLNPDEWFATDDNDSKKPLTPFHEDKRGTLFDSDKVEDWTKYRYTYPELQKWLPKYVVDGKFSEEEYIKDIRRQVDQLYKVTESEELPVPWHGEGRQARFNHDYVVNVEYERFALGGHPFTVLILINGKVVGQIYNFTAPPSETGCTNCEDQERARIISVGQVAITTPLLLALHSDISSLHAFEPDAVGSWLKAEGHLTWKVVKLDGQVVQPHEIPSLRVWVVNAERSQVHESQPFVFRNHQVLFEATGVIRGHIIA</sequence>
<dbReference type="STRING" id="1314777.A0A164MPH2"/>
<evidence type="ECO:0000256" key="10">
    <source>
        <dbReference type="ARBA" id="ARBA00048881"/>
    </source>
</evidence>
<protein>
    <recommendedName>
        <fullName evidence="3">tyrosinase</fullName>
        <ecNumber evidence="3">1.14.18.1</ecNumber>
    </recommendedName>
</protein>
<dbReference type="GO" id="GO:0046872">
    <property type="term" value="F:metal ion binding"/>
    <property type="evidence" value="ECO:0007669"/>
    <property type="project" value="UniProtKB-KW"/>
</dbReference>
<dbReference type="GO" id="GO:0042438">
    <property type="term" value="P:melanin biosynthetic process"/>
    <property type="evidence" value="ECO:0007669"/>
    <property type="project" value="UniProtKB-KW"/>
</dbReference>
<dbReference type="PROSITE" id="PS00497">
    <property type="entry name" value="TYROSINASE_1"/>
    <property type="match status" value="1"/>
</dbReference>
<evidence type="ECO:0000256" key="8">
    <source>
        <dbReference type="ARBA" id="ARBA00023101"/>
    </source>
</evidence>
<evidence type="ECO:0000313" key="13">
    <source>
        <dbReference type="EMBL" id="KZS86904.1"/>
    </source>
</evidence>
<evidence type="ECO:0000256" key="3">
    <source>
        <dbReference type="ARBA" id="ARBA00011906"/>
    </source>
</evidence>
<dbReference type="InterPro" id="IPR041640">
    <property type="entry name" value="Tyrosinase_C"/>
</dbReference>
<comment type="catalytic activity">
    <reaction evidence="10">
        <text>L-tyrosine + O2 = L-dopaquinone + H2O</text>
        <dbReference type="Rhea" id="RHEA:18117"/>
        <dbReference type="ChEBI" id="CHEBI:15377"/>
        <dbReference type="ChEBI" id="CHEBI:15379"/>
        <dbReference type="ChEBI" id="CHEBI:57924"/>
        <dbReference type="ChEBI" id="CHEBI:58315"/>
        <dbReference type="EC" id="1.14.18.1"/>
    </reaction>
</comment>
<accession>A0A164MPH2</accession>
<reference evidence="13 14" key="1">
    <citation type="journal article" date="2016" name="Mol. Biol. Evol.">
        <title>Comparative Genomics of Early-Diverging Mushroom-Forming Fungi Provides Insights into the Origins of Lignocellulose Decay Capabilities.</title>
        <authorList>
            <person name="Nagy L.G."/>
            <person name="Riley R."/>
            <person name="Tritt A."/>
            <person name="Adam C."/>
            <person name="Daum C."/>
            <person name="Floudas D."/>
            <person name="Sun H."/>
            <person name="Yadav J.S."/>
            <person name="Pangilinan J."/>
            <person name="Larsson K.H."/>
            <person name="Matsuura K."/>
            <person name="Barry K."/>
            <person name="Labutti K."/>
            <person name="Kuo R."/>
            <person name="Ohm R.A."/>
            <person name="Bhattacharya S.S."/>
            <person name="Shirouzu T."/>
            <person name="Yoshinaga Y."/>
            <person name="Martin F.M."/>
            <person name="Grigoriev I.V."/>
            <person name="Hibbett D.S."/>
        </authorList>
    </citation>
    <scope>NUCLEOTIDE SEQUENCE [LARGE SCALE GENOMIC DNA]</scope>
    <source>
        <strain evidence="13 14">HHB9708</strain>
    </source>
</reference>
<evidence type="ECO:0000256" key="4">
    <source>
        <dbReference type="ARBA" id="ARBA00022723"/>
    </source>
</evidence>
<comment type="cofactor">
    <cofactor evidence="1">
        <name>Cu(2+)</name>
        <dbReference type="ChEBI" id="CHEBI:29036"/>
    </cofactor>
</comment>
<evidence type="ECO:0000256" key="9">
    <source>
        <dbReference type="ARBA" id="ARBA00048233"/>
    </source>
</evidence>